<dbReference type="Proteomes" id="UP000283509">
    <property type="component" value="Unassembled WGS sequence"/>
</dbReference>
<feature type="region of interest" description="Disordered" evidence="1">
    <location>
        <begin position="1"/>
        <end position="122"/>
    </location>
</feature>
<reference evidence="2 3" key="1">
    <citation type="submission" date="2018-04" db="EMBL/GenBank/DDBJ databases">
        <authorList>
            <person name="Zhang X."/>
            <person name="Yuan J."/>
            <person name="Li F."/>
            <person name="Xiang J."/>
        </authorList>
    </citation>
    <scope>NUCLEOTIDE SEQUENCE [LARGE SCALE GENOMIC DNA]</scope>
    <source>
        <tissue evidence="2">Muscle</tissue>
    </source>
</reference>
<dbReference type="OrthoDB" id="6376497at2759"/>
<evidence type="ECO:0000313" key="2">
    <source>
        <dbReference type="EMBL" id="ROT71499.1"/>
    </source>
</evidence>
<sequence length="302" mass="35211">MPIKVKETKVKPTAMNAETPKKAKKVVEQEPKVEETKVEETATPKKTPKKTGKKTPKKVETEEPKEKMEVEEPKEKMEVEDTQEKGEGGKKAKRRKRKKAVKAVEAETKEIESPPKQQKTKKVELKGELLDMHTKRKRSICERTVVIRMKKFKQEYVKERPDMCKDALFFGIKFGKLCFLVYKSKEQAEKKVTELKKSPEVNHAWLWKQQEICTVVNPYTLFVEHLPVGTTEEEIKKIFPTATAMHYDSHKNVVNMAFSTKEDAETVFRESENMKMKGVEIIALYGKYGYNWERERRQKTAK</sequence>
<evidence type="ECO:0000256" key="1">
    <source>
        <dbReference type="SAM" id="MobiDB-lite"/>
    </source>
</evidence>
<dbReference type="EMBL" id="QCYY01002288">
    <property type="protein sequence ID" value="ROT71499.1"/>
    <property type="molecule type" value="Genomic_DNA"/>
</dbReference>
<feature type="compositionally biased region" description="Basic residues" evidence="1">
    <location>
        <begin position="91"/>
        <end position="101"/>
    </location>
</feature>
<dbReference type="InterPro" id="IPR035979">
    <property type="entry name" value="RBD_domain_sf"/>
</dbReference>
<feature type="compositionally biased region" description="Basic and acidic residues" evidence="1">
    <location>
        <begin position="57"/>
        <end position="90"/>
    </location>
</feature>
<accession>A0A3R7Q8T0</accession>
<dbReference type="SUPFAM" id="SSF54928">
    <property type="entry name" value="RNA-binding domain, RBD"/>
    <property type="match status" value="1"/>
</dbReference>
<organism evidence="2 3">
    <name type="scientific">Penaeus vannamei</name>
    <name type="common">Whiteleg shrimp</name>
    <name type="synonym">Litopenaeus vannamei</name>
    <dbReference type="NCBI Taxonomy" id="6689"/>
    <lineage>
        <taxon>Eukaryota</taxon>
        <taxon>Metazoa</taxon>
        <taxon>Ecdysozoa</taxon>
        <taxon>Arthropoda</taxon>
        <taxon>Crustacea</taxon>
        <taxon>Multicrustacea</taxon>
        <taxon>Malacostraca</taxon>
        <taxon>Eumalacostraca</taxon>
        <taxon>Eucarida</taxon>
        <taxon>Decapoda</taxon>
        <taxon>Dendrobranchiata</taxon>
        <taxon>Penaeoidea</taxon>
        <taxon>Penaeidae</taxon>
        <taxon>Penaeus</taxon>
    </lineage>
</organism>
<feature type="compositionally biased region" description="Basic residues" evidence="1">
    <location>
        <begin position="46"/>
        <end position="56"/>
    </location>
</feature>
<name>A0A3R7Q8T0_PENVA</name>
<feature type="compositionally biased region" description="Basic and acidic residues" evidence="1">
    <location>
        <begin position="19"/>
        <end position="43"/>
    </location>
</feature>
<comment type="caution">
    <text evidence="2">The sequence shown here is derived from an EMBL/GenBank/DDBJ whole genome shotgun (WGS) entry which is preliminary data.</text>
</comment>
<evidence type="ECO:0008006" key="4">
    <source>
        <dbReference type="Google" id="ProtNLM"/>
    </source>
</evidence>
<feature type="compositionally biased region" description="Basic and acidic residues" evidence="1">
    <location>
        <begin position="1"/>
        <end position="10"/>
    </location>
</feature>
<gene>
    <name evidence="2" type="ORF">C7M84_010175</name>
</gene>
<evidence type="ECO:0000313" key="3">
    <source>
        <dbReference type="Proteomes" id="UP000283509"/>
    </source>
</evidence>
<dbReference type="GO" id="GO:0003676">
    <property type="term" value="F:nucleic acid binding"/>
    <property type="evidence" value="ECO:0007669"/>
    <property type="project" value="InterPro"/>
</dbReference>
<feature type="compositionally biased region" description="Basic and acidic residues" evidence="1">
    <location>
        <begin position="102"/>
        <end position="113"/>
    </location>
</feature>
<keyword evidence="3" id="KW-1185">Reference proteome</keyword>
<protein>
    <recommendedName>
        <fullName evidence="4">RRM domain-containing protein</fullName>
    </recommendedName>
</protein>
<proteinExistence type="predicted"/>
<reference evidence="2 3" key="2">
    <citation type="submission" date="2019-01" db="EMBL/GenBank/DDBJ databases">
        <title>The decoding of complex shrimp genome reveals the adaptation for benthos swimmer, frequently molting mechanism and breeding impact on genome.</title>
        <authorList>
            <person name="Sun Y."/>
            <person name="Gao Y."/>
            <person name="Yu Y."/>
        </authorList>
    </citation>
    <scope>NUCLEOTIDE SEQUENCE [LARGE SCALE GENOMIC DNA]</scope>
    <source>
        <tissue evidence="2">Muscle</tissue>
    </source>
</reference>
<dbReference type="AlphaFoldDB" id="A0A3R7Q8T0"/>